<gene>
    <name evidence="4" type="ORF">CHO01_39490</name>
    <name evidence="5" type="ORF">HNR08_002911</name>
</gene>
<dbReference type="PANTHER" id="PTHR35807:SF1">
    <property type="entry name" value="TRANSCRIPTIONAL REGULATOR REDD"/>
    <property type="match status" value="1"/>
</dbReference>
<feature type="domain" description="Bacterial transcriptional activator" evidence="3">
    <location>
        <begin position="100"/>
        <end position="232"/>
    </location>
</feature>
<dbReference type="InterPro" id="IPR011990">
    <property type="entry name" value="TPR-like_helical_dom_sf"/>
</dbReference>
<evidence type="ECO:0000313" key="4">
    <source>
        <dbReference type="EMBL" id="GEL48833.1"/>
    </source>
</evidence>
<keyword evidence="6" id="KW-1185">Reference proteome</keyword>
<name>A0A511FHY8_9CELL</name>
<dbReference type="PANTHER" id="PTHR35807">
    <property type="entry name" value="TRANSCRIPTIONAL REGULATOR REDD-RELATED"/>
    <property type="match status" value="1"/>
</dbReference>
<dbReference type="RefSeq" id="WP_146840829.1">
    <property type="nucleotide sequence ID" value="NZ_BJVQ01000117.1"/>
</dbReference>
<proteinExistence type="predicted"/>
<dbReference type="EMBL" id="JACHDN010000001">
    <property type="protein sequence ID" value="MBB5474175.1"/>
    <property type="molecule type" value="Genomic_DNA"/>
</dbReference>
<evidence type="ECO:0000256" key="1">
    <source>
        <dbReference type="ARBA" id="ARBA00023015"/>
    </source>
</evidence>
<organism evidence="4 6">
    <name type="scientific">Cellulomonas hominis</name>
    <dbReference type="NCBI Taxonomy" id="156981"/>
    <lineage>
        <taxon>Bacteria</taxon>
        <taxon>Bacillati</taxon>
        <taxon>Actinomycetota</taxon>
        <taxon>Actinomycetes</taxon>
        <taxon>Micrococcales</taxon>
        <taxon>Cellulomonadaceae</taxon>
        <taxon>Cellulomonas</taxon>
    </lineage>
</organism>
<dbReference type="Pfam" id="PF03704">
    <property type="entry name" value="BTAD"/>
    <property type="match status" value="1"/>
</dbReference>
<evidence type="ECO:0000313" key="6">
    <source>
        <dbReference type="Proteomes" id="UP000321723"/>
    </source>
</evidence>
<evidence type="ECO:0000313" key="5">
    <source>
        <dbReference type="EMBL" id="MBB5474175.1"/>
    </source>
</evidence>
<dbReference type="OrthoDB" id="118790at2"/>
<keyword evidence="2" id="KW-0804">Transcription</keyword>
<reference evidence="4 6" key="1">
    <citation type="submission" date="2019-07" db="EMBL/GenBank/DDBJ databases">
        <title>Whole genome shotgun sequence of Cellulomonas hominis NBRC 16055.</title>
        <authorList>
            <person name="Hosoyama A."/>
            <person name="Uohara A."/>
            <person name="Ohji S."/>
            <person name="Ichikawa N."/>
        </authorList>
    </citation>
    <scope>NUCLEOTIDE SEQUENCE [LARGE SCALE GENOMIC DNA]</scope>
    <source>
        <strain evidence="4 6">NBRC 16055</strain>
    </source>
</reference>
<evidence type="ECO:0000256" key="2">
    <source>
        <dbReference type="ARBA" id="ARBA00023163"/>
    </source>
</evidence>
<keyword evidence="1" id="KW-0805">Transcription regulation</keyword>
<evidence type="ECO:0000313" key="7">
    <source>
        <dbReference type="Proteomes" id="UP000564629"/>
    </source>
</evidence>
<keyword evidence="5" id="KW-0238">DNA-binding</keyword>
<dbReference type="InterPro" id="IPR036388">
    <property type="entry name" value="WH-like_DNA-bd_sf"/>
</dbReference>
<protein>
    <submittedName>
        <fullName evidence="5">DNA-binding SARP family transcriptional activator</fullName>
    </submittedName>
</protein>
<dbReference type="SUPFAM" id="SSF81901">
    <property type="entry name" value="HCP-like"/>
    <property type="match status" value="1"/>
</dbReference>
<dbReference type="GO" id="GO:0006355">
    <property type="term" value="P:regulation of DNA-templated transcription"/>
    <property type="evidence" value="ECO:0007669"/>
    <property type="project" value="TreeGrafter"/>
</dbReference>
<dbReference type="SMART" id="SM01043">
    <property type="entry name" value="BTAD"/>
    <property type="match status" value="1"/>
</dbReference>
<dbReference type="Proteomes" id="UP000564629">
    <property type="component" value="Unassembled WGS sequence"/>
</dbReference>
<dbReference type="AlphaFoldDB" id="A0A511FHY8"/>
<reference evidence="5 7" key="2">
    <citation type="submission" date="2020-08" db="EMBL/GenBank/DDBJ databases">
        <title>Sequencing the genomes of 1000 actinobacteria strains.</title>
        <authorList>
            <person name="Klenk H.-P."/>
        </authorList>
    </citation>
    <scope>NUCLEOTIDE SEQUENCE [LARGE SCALE GENOMIC DNA]</scope>
    <source>
        <strain evidence="5 7">DSM 9581</strain>
    </source>
</reference>
<comment type="caution">
    <text evidence="4">The sequence shown here is derived from an EMBL/GenBank/DDBJ whole genome shotgun (WGS) entry which is preliminary data.</text>
</comment>
<dbReference type="SUPFAM" id="SSF48452">
    <property type="entry name" value="TPR-like"/>
    <property type="match status" value="2"/>
</dbReference>
<dbReference type="Gene3D" id="1.25.40.10">
    <property type="entry name" value="Tetratricopeptide repeat domain"/>
    <property type="match status" value="2"/>
</dbReference>
<dbReference type="Gene3D" id="1.10.10.10">
    <property type="entry name" value="Winged helix-like DNA-binding domain superfamily/Winged helix DNA-binding domain"/>
    <property type="match status" value="1"/>
</dbReference>
<dbReference type="Proteomes" id="UP000321723">
    <property type="component" value="Unassembled WGS sequence"/>
</dbReference>
<sequence>MTGGIALLGPPGVQRAGSVASGPVPAPAPRGSKAWLLLAYLVLAQRPVPRSRLADLLVDDADDPGAALRWNLSQLRRALDGVADLGGDPLTLTLHPGTVVDVRVLGSGSWAEALALPGFGGALLEGITPRGSAALELWLAAERERVAGMTAAILHEAAHARLARGEAGSAVDLAGRLVAAEPLAERGHELWVRALVAAGDRAGAERRAAECRALFRRELGVEPSPALAAALRPRPAPEPARSPAAVDAAVEGGENAAHVGAYERAIDLLRSGVHGARALGDDARLAQALGSLGRVLVHGVRGSDEEAITVLHEALDVARRAGARDVAARAALELGHVETLRGRYPRSAVWFGRATRLGGDDPRLRAWVGVFDGIGRTDQGDYADAVGVLDAAVADARAAGDQRAEAYALTALGRLRVLRDERDPALAVLDRACAVAQDLGWTSFLPFPRTQRAEVLLRAGDLDAAEAGLEGAYALACQVGDPCWESYALRGRGLLAAARGDEATALDLLTDAPEAGRRQRDAHAWVEAHCLDALCGYAVPRGLPSAAGWVAELEAFAARRGMRELVARAAGHRAALGQAGAAEHAAALRAAIDNPALPALPAPATPRLP</sequence>
<dbReference type="InterPro" id="IPR051677">
    <property type="entry name" value="AfsR-DnrI-RedD_regulator"/>
</dbReference>
<dbReference type="InterPro" id="IPR005158">
    <property type="entry name" value="BTAD"/>
</dbReference>
<dbReference type="GO" id="GO:0003677">
    <property type="term" value="F:DNA binding"/>
    <property type="evidence" value="ECO:0007669"/>
    <property type="project" value="UniProtKB-KW"/>
</dbReference>
<accession>A0A511FHY8</accession>
<evidence type="ECO:0000259" key="3">
    <source>
        <dbReference type="SMART" id="SM01043"/>
    </source>
</evidence>
<dbReference type="EMBL" id="BJVQ01000117">
    <property type="protein sequence ID" value="GEL48833.1"/>
    <property type="molecule type" value="Genomic_DNA"/>
</dbReference>